<name>A0A9N7Y5V7_PLEPL</name>
<dbReference type="EMBL" id="CADEAL010000063">
    <property type="protein sequence ID" value="CAB1413642.1"/>
    <property type="molecule type" value="Genomic_DNA"/>
</dbReference>
<accession>A0A9N7Y5V7</accession>
<evidence type="ECO:0000313" key="2">
    <source>
        <dbReference type="Proteomes" id="UP001153269"/>
    </source>
</evidence>
<keyword evidence="2" id="KW-1185">Reference proteome</keyword>
<organism evidence="1 2">
    <name type="scientific">Pleuronectes platessa</name>
    <name type="common">European plaice</name>
    <dbReference type="NCBI Taxonomy" id="8262"/>
    <lineage>
        <taxon>Eukaryota</taxon>
        <taxon>Metazoa</taxon>
        <taxon>Chordata</taxon>
        <taxon>Craniata</taxon>
        <taxon>Vertebrata</taxon>
        <taxon>Euteleostomi</taxon>
        <taxon>Actinopterygii</taxon>
        <taxon>Neopterygii</taxon>
        <taxon>Teleostei</taxon>
        <taxon>Neoteleostei</taxon>
        <taxon>Acanthomorphata</taxon>
        <taxon>Carangaria</taxon>
        <taxon>Pleuronectiformes</taxon>
        <taxon>Pleuronectoidei</taxon>
        <taxon>Pleuronectidae</taxon>
        <taxon>Pleuronectes</taxon>
    </lineage>
</organism>
<comment type="caution">
    <text evidence="1">The sequence shown here is derived from an EMBL/GenBank/DDBJ whole genome shotgun (WGS) entry which is preliminary data.</text>
</comment>
<protein>
    <submittedName>
        <fullName evidence="1">Uncharacterized protein</fullName>
    </submittedName>
</protein>
<sequence>MLHIWSQSLYSIAIGGWSVGGEVPPTLMRTPASDASLSIWRAEEQAWPVLLHVGLLLVGAQNHGERNSHQVSSQYEFLSKQEPSGKSIIYCCGLLEAVKVKSSTSGWQPAVSRPNQVERVKEQAGGRAFNGW</sequence>
<evidence type="ECO:0000313" key="1">
    <source>
        <dbReference type="EMBL" id="CAB1413642.1"/>
    </source>
</evidence>
<reference evidence="1" key="1">
    <citation type="submission" date="2020-03" db="EMBL/GenBank/DDBJ databases">
        <authorList>
            <person name="Weist P."/>
        </authorList>
    </citation>
    <scope>NUCLEOTIDE SEQUENCE</scope>
</reference>
<proteinExistence type="predicted"/>
<dbReference type="AlphaFoldDB" id="A0A9N7Y5V7"/>
<gene>
    <name evidence="1" type="ORF">PLEPLA_LOCUS1343</name>
</gene>
<dbReference type="Proteomes" id="UP001153269">
    <property type="component" value="Unassembled WGS sequence"/>
</dbReference>